<dbReference type="SUPFAM" id="SSF52096">
    <property type="entry name" value="ClpP/crotonase"/>
    <property type="match status" value="1"/>
</dbReference>
<dbReference type="EMBL" id="JACBZF010000001">
    <property type="protein sequence ID" value="NYH93731.1"/>
    <property type="molecule type" value="Genomic_DNA"/>
</dbReference>
<dbReference type="Pfam" id="PF00378">
    <property type="entry name" value="ECH_1"/>
    <property type="match status" value="1"/>
</dbReference>
<dbReference type="Gene3D" id="3.90.226.10">
    <property type="entry name" value="2-enoyl-CoA Hydratase, Chain A, domain 1"/>
    <property type="match status" value="1"/>
</dbReference>
<dbReference type="InterPro" id="IPR029045">
    <property type="entry name" value="ClpP/crotonase-like_dom_sf"/>
</dbReference>
<dbReference type="PANTHER" id="PTHR43684">
    <property type="match status" value="1"/>
</dbReference>
<dbReference type="CDD" id="cd06558">
    <property type="entry name" value="crotonase-like"/>
    <property type="match status" value="1"/>
</dbReference>
<keyword evidence="6" id="KW-1185">Reference proteome</keyword>
<evidence type="ECO:0000256" key="4">
    <source>
        <dbReference type="ARBA" id="ARBA00023235"/>
    </source>
</evidence>
<evidence type="ECO:0000313" key="5">
    <source>
        <dbReference type="EMBL" id="NYH93731.1"/>
    </source>
</evidence>
<keyword evidence="4 5" id="KW-0413">Isomerase</keyword>
<gene>
    <name evidence="5" type="ORF">FHS75_000036</name>
</gene>
<name>A0A7Y9XSG5_9SPHN</name>
<evidence type="ECO:0000313" key="6">
    <source>
        <dbReference type="Proteomes" id="UP000522081"/>
    </source>
</evidence>
<dbReference type="Proteomes" id="UP000522081">
    <property type="component" value="Unassembled WGS sequence"/>
</dbReference>
<evidence type="ECO:0000256" key="2">
    <source>
        <dbReference type="ARBA" id="ARBA00005254"/>
    </source>
</evidence>
<dbReference type="PANTHER" id="PTHR43684:SF1">
    <property type="entry name" value="ENOYL-COA DELTA ISOMERASE 2"/>
    <property type="match status" value="1"/>
</dbReference>
<protein>
    <submittedName>
        <fullName evidence="5">2-(1,2-epoxy-1,2-dihydrophenyl)acetyl-CoA isomerase</fullName>
        <ecNumber evidence="5">5.3.3.18</ecNumber>
    </submittedName>
</protein>
<dbReference type="GO" id="GO:0004165">
    <property type="term" value="F:delta(3)-delta(2)-enoyl-CoA isomerase activity"/>
    <property type="evidence" value="ECO:0007669"/>
    <property type="project" value="UniProtKB-ARBA"/>
</dbReference>
<dbReference type="InterPro" id="IPR001753">
    <property type="entry name" value="Enoyl-CoA_hydra/iso"/>
</dbReference>
<dbReference type="InterPro" id="IPR051053">
    <property type="entry name" value="ECH/Chromodomain_protein"/>
</dbReference>
<organism evidence="5 6">
    <name type="scientific">Novosphingobium marinum</name>
    <dbReference type="NCBI Taxonomy" id="1514948"/>
    <lineage>
        <taxon>Bacteria</taxon>
        <taxon>Pseudomonadati</taxon>
        <taxon>Pseudomonadota</taxon>
        <taxon>Alphaproteobacteria</taxon>
        <taxon>Sphingomonadales</taxon>
        <taxon>Sphingomonadaceae</taxon>
        <taxon>Novosphingobium</taxon>
    </lineage>
</organism>
<comment type="subcellular location">
    <subcellularLocation>
        <location evidence="1">Peroxisome</location>
    </subcellularLocation>
</comment>
<comment type="caution">
    <text evidence="5">The sequence shown here is derived from an EMBL/GenBank/DDBJ whole genome shotgun (WGS) entry which is preliminary data.</text>
</comment>
<dbReference type="InterPro" id="IPR014748">
    <property type="entry name" value="Enoyl-CoA_hydra_C"/>
</dbReference>
<dbReference type="Gene3D" id="1.10.12.10">
    <property type="entry name" value="Lyase 2-enoyl-coa Hydratase, Chain A, domain 2"/>
    <property type="match status" value="1"/>
</dbReference>
<evidence type="ECO:0000256" key="1">
    <source>
        <dbReference type="ARBA" id="ARBA00004275"/>
    </source>
</evidence>
<evidence type="ECO:0000256" key="3">
    <source>
        <dbReference type="ARBA" id="ARBA00023140"/>
    </source>
</evidence>
<keyword evidence="3" id="KW-0576">Peroxisome</keyword>
<proteinExistence type="inferred from homology"/>
<dbReference type="AlphaFoldDB" id="A0A7Y9XSG5"/>
<dbReference type="EC" id="5.3.3.18" evidence="5"/>
<accession>A0A7Y9XSG5</accession>
<reference evidence="5 6" key="1">
    <citation type="submission" date="2020-07" db="EMBL/GenBank/DDBJ databases">
        <title>Genomic Encyclopedia of Type Strains, Phase IV (KMG-IV): sequencing the most valuable type-strain genomes for metagenomic binning, comparative biology and taxonomic classification.</title>
        <authorList>
            <person name="Goeker M."/>
        </authorList>
    </citation>
    <scope>NUCLEOTIDE SEQUENCE [LARGE SCALE GENOMIC DNA]</scope>
    <source>
        <strain evidence="5 6">DSM 29043</strain>
    </source>
</reference>
<sequence>MSEDPILFEKSDGIATLTLNRPKAGNGINMAMARAYMDLAIRCDHDDEIRCVVLTGAGKLFCGGGDIAAFAEAGEGVSAYLSELAGTLHMGVTRFMRMAKPLVTLVNGPAAGAGLGMAIGGDIVLAGRSASFLAAYGGVGLTPDGGMSWLLPRLVGMRRAQEMIIANRKVGAKEAEEIGLVSRVIDDEDLMEEGMRQARLLASSATSAIGGARALLLASYENSLEGQLEREVRSIAAAGGTAECREGVGAFLEKRKPDFTKV</sequence>
<comment type="similarity">
    <text evidence="2">Belongs to the enoyl-CoA hydratase/isomerase family.</text>
</comment>